<protein>
    <submittedName>
        <fullName evidence="2">Uncharacterized protein</fullName>
    </submittedName>
</protein>
<dbReference type="EMBL" id="FNAI01000003">
    <property type="protein sequence ID" value="SDD91973.1"/>
    <property type="molecule type" value="Genomic_DNA"/>
</dbReference>
<proteinExistence type="predicted"/>
<keyword evidence="1" id="KW-0472">Membrane</keyword>
<keyword evidence="1" id="KW-1133">Transmembrane helix</keyword>
<feature type="transmembrane region" description="Helical" evidence="1">
    <location>
        <begin position="110"/>
        <end position="136"/>
    </location>
</feature>
<dbReference type="AlphaFoldDB" id="A0A1G6YPM2"/>
<name>A0A1G6YPM2_9SPHI</name>
<dbReference type="STRING" id="1391627.SAMN05216464_10341"/>
<keyword evidence="1" id="KW-0812">Transmembrane</keyword>
<reference evidence="2 3" key="1">
    <citation type="submission" date="2016-10" db="EMBL/GenBank/DDBJ databases">
        <authorList>
            <person name="de Groot N.N."/>
        </authorList>
    </citation>
    <scope>NUCLEOTIDE SEQUENCE [LARGE SCALE GENOMIC DNA]</scope>
    <source>
        <strain evidence="2 3">47C3B</strain>
    </source>
</reference>
<organism evidence="2 3">
    <name type="scientific">Mucilaginibacter pineti</name>
    <dbReference type="NCBI Taxonomy" id="1391627"/>
    <lineage>
        <taxon>Bacteria</taxon>
        <taxon>Pseudomonadati</taxon>
        <taxon>Bacteroidota</taxon>
        <taxon>Sphingobacteriia</taxon>
        <taxon>Sphingobacteriales</taxon>
        <taxon>Sphingobacteriaceae</taxon>
        <taxon>Mucilaginibacter</taxon>
    </lineage>
</organism>
<feature type="transmembrane region" description="Helical" evidence="1">
    <location>
        <begin position="21"/>
        <end position="40"/>
    </location>
</feature>
<dbReference type="RefSeq" id="WP_143014073.1">
    <property type="nucleotide sequence ID" value="NZ_FNAI01000003.1"/>
</dbReference>
<gene>
    <name evidence="2" type="ORF">SAMN05216464_10341</name>
</gene>
<evidence type="ECO:0000256" key="1">
    <source>
        <dbReference type="SAM" id="Phobius"/>
    </source>
</evidence>
<dbReference type="Proteomes" id="UP000199072">
    <property type="component" value="Unassembled WGS sequence"/>
</dbReference>
<keyword evidence="3" id="KW-1185">Reference proteome</keyword>
<evidence type="ECO:0000313" key="3">
    <source>
        <dbReference type="Proteomes" id="UP000199072"/>
    </source>
</evidence>
<evidence type="ECO:0000313" key="2">
    <source>
        <dbReference type="EMBL" id="SDD91973.1"/>
    </source>
</evidence>
<accession>A0A1G6YPM2</accession>
<dbReference type="OrthoDB" id="1121914at2"/>
<feature type="transmembrane region" description="Helical" evidence="1">
    <location>
        <begin position="52"/>
        <end position="74"/>
    </location>
</feature>
<sequence length="168" mass="18224">MYNVQSAPPHPRSVLKAIIMIHAALLVAQVLFAIASYAVGTKTKYFGAPSTQILYLIAVPLIAAVSFVASNLVFKLLVAKLTGKDTLAEKLVGYLSAVIVRLALLEGASLFGIVVSFITGNLLYLLIAGLLIFYFLMVRPTADKLESDLELTYDQKLEMEATDDSEVK</sequence>